<evidence type="ECO:0000313" key="2">
    <source>
        <dbReference type="EMBL" id="CAI9935631.1"/>
    </source>
</evidence>
<reference evidence="2" key="1">
    <citation type="submission" date="2023-06" db="EMBL/GenBank/DDBJ databases">
        <authorList>
            <person name="Kurt Z."/>
        </authorList>
    </citation>
    <scope>NUCLEOTIDE SEQUENCE</scope>
</reference>
<gene>
    <name evidence="2" type="ORF">HINF_LOCUS23276</name>
    <name evidence="3" type="ORF">HINF_LOCUS78417</name>
</gene>
<proteinExistence type="predicted"/>
<dbReference type="Proteomes" id="UP001642409">
    <property type="component" value="Unassembled WGS sequence"/>
</dbReference>
<comment type="caution">
    <text evidence="2">The sequence shown here is derived from an EMBL/GenBank/DDBJ whole genome shotgun (WGS) entry which is preliminary data.</text>
</comment>
<protein>
    <submittedName>
        <fullName evidence="2">Putative</fullName>
    </submittedName>
</protein>
<feature type="region of interest" description="Disordered" evidence="1">
    <location>
        <begin position="719"/>
        <end position="744"/>
    </location>
</feature>
<accession>A0AA86PD62</accession>
<evidence type="ECO:0000313" key="4">
    <source>
        <dbReference type="Proteomes" id="UP001642409"/>
    </source>
</evidence>
<evidence type="ECO:0000256" key="1">
    <source>
        <dbReference type="SAM" id="MobiDB-lite"/>
    </source>
</evidence>
<feature type="compositionally biased region" description="Low complexity" evidence="1">
    <location>
        <begin position="719"/>
        <end position="728"/>
    </location>
</feature>
<feature type="region of interest" description="Disordered" evidence="1">
    <location>
        <begin position="582"/>
        <end position="691"/>
    </location>
</feature>
<feature type="compositionally biased region" description="Polar residues" evidence="1">
    <location>
        <begin position="621"/>
        <end position="645"/>
    </location>
</feature>
<dbReference type="InterPro" id="IPR009030">
    <property type="entry name" value="Growth_fac_rcpt_cys_sf"/>
</dbReference>
<dbReference type="AlphaFoldDB" id="A0AA86PD62"/>
<dbReference type="SUPFAM" id="SSF57184">
    <property type="entry name" value="Growth factor receptor domain"/>
    <property type="match status" value="4"/>
</dbReference>
<reference evidence="3 4" key="2">
    <citation type="submission" date="2024-07" db="EMBL/GenBank/DDBJ databases">
        <authorList>
            <person name="Akdeniz Z."/>
        </authorList>
    </citation>
    <scope>NUCLEOTIDE SEQUENCE [LARGE SCALE GENOMIC DNA]</scope>
</reference>
<evidence type="ECO:0000313" key="3">
    <source>
        <dbReference type="EMBL" id="CAL6114972.1"/>
    </source>
</evidence>
<dbReference type="EMBL" id="CAXDID020000846">
    <property type="protein sequence ID" value="CAL6114972.1"/>
    <property type="molecule type" value="Genomic_DNA"/>
</dbReference>
<organism evidence="2">
    <name type="scientific">Hexamita inflata</name>
    <dbReference type="NCBI Taxonomy" id="28002"/>
    <lineage>
        <taxon>Eukaryota</taxon>
        <taxon>Metamonada</taxon>
        <taxon>Diplomonadida</taxon>
        <taxon>Hexamitidae</taxon>
        <taxon>Hexamitinae</taxon>
        <taxon>Hexamita</taxon>
    </lineage>
</organism>
<sequence>MTKFLILVLTTQNCPENFTMNEQTGICSCAYFLNQNKTKCAQKCEDFSEKLVNGKCVKQIALKGASSTTECITLYNQGAIWDGGSGCKCAAGYAGAANAFCTDCRRLGQVVSGTSCAACSGNTVLQNNLCQECSNMVPSADKLSCVTCSSRYGDGSIYSSSGTCVCDTANGFAGATNSVCTDCWRKDQAVSGPSCAACSGTQVLQSGLCAECPTNFVPSTDKLSCISCAQRYGQGSIYSTINTCVCDQSKGFAGSSNSICSYCWVLGKTISGSSCAQCPGTTVLQLGSCAECPNDLVPSADELSCVSCASRYGEASTFVSFGLCRCTAVGFAGSDNSVCSDCLRMGQMISGATCSSCSGTTVLQSGVCAECPASFVPSADKLSCISCSQRYGDGSTYSAVDTCICDTTTGFTAASSNSICADCWRQGKTVSGTACASCAHPLVLQQGACSQCSNDLVPSADGLSCVTCSSRYGSGSALLSFGTCRCSASGFAGNDNTICVDCIRVNKFVSGTDGSTTCESCTGTQVLQSGTCQECPTNFVPSADKLSCVTCMSLYGQGSSYSTINTCVFQVSYGSAARTTTFAKTASDPDKRPRSRAAPPASGLKYYNPGPAKIARPDPSKASTNSPAQLSPPAKSTTGPALTNSLRERAGARAPAALRETTTPSALTVSESVSSSPERLDQPPVLLAPEPKSFNLEPVKNVQPISFRVPTNFLASAAPSATATEAPTQLSEPASAIPPTASRP</sequence>
<name>A0AA86PD62_9EUKA</name>
<dbReference type="EMBL" id="CATOUU010000618">
    <property type="protein sequence ID" value="CAI9935631.1"/>
    <property type="molecule type" value="Genomic_DNA"/>
</dbReference>
<keyword evidence="4" id="KW-1185">Reference proteome</keyword>